<dbReference type="Proteomes" id="UP000183926">
    <property type="component" value="Unassembled WGS sequence"/>
</dbReference>
<dbReference type="PANTHER" id="PTHR39337">
    <property type="entry name" value="BLR5642 PROTEIN"/>
    <property type="match status" value="1"/>
</dbReference>
<sequence length="182" mass="20730">MNLPFYTIGHSTRTLEEFVNLLRTVQVELVADIRTVPRSRTNPQYNQDTLPGRLAAFGIDYEYITQLGGLRGKSKTVLPDVNGFWENQSFHNYADYALSDTFQEGLNKLIELGRTRRCVMMCAEAVWWRCHRRIVSDYLLARSETVFHLMGHSRAEAAHLTEGAQIQSSCTITYPSQNAPVS</sequence>
<proteinExistence type="predicted"/>
<evidence type="ECO:0000313" key="2">
    <source>
        <dbReference type="Proteomes" id="UP000183926"/>
    </source>
</evidence>
<evidence type="ECO:0000313" key="1">
    <source>
        <dbReference type="EMBL" id="SFU57489.1"/>
    </source>
</evidence>
<dbReference type="EMBL" id="FPBL01000004">
    <property type="protein sequence ID" value="SFU57489.1"/>
    <property type="molecule type" value="Genomic_DNA"/>
</dbReference>
<protein>
    <recommendedName>
        <fullName evidence="3">DNA repair protein</fullName>
    </recommendedName>
</protein>
<dbReference type="InterPro" id="IPR007438">
    <property type="entry name" value="DUF488"/>
</dbReference>
<dbReference type="InterPro" id="IPR014519">
    <property type="entry name" value="UCP024492"/>
</dbReference>
<name>A0A1I7HA72_9PROT</name>
<organism evidence="1 2">
    <name type="scientific">Nitrosomonas eutropha</name>
    <dbReference type="NCBI Taxonomy" id="916"/>
    <lineage>
        <taxon>Bacteria</taxon>
        <taxon>Pseudomonadati</taxon>
        <taxon>Pseudomonadota</taxon>
        <taxon>Betaproteobacteria</taxon>
        <taxon>Nitrosomonadales</taxon>
        <taxon>Nitrosomonadaceae</taxon>
        <taxon>Nitrosomonas</taxon>
    </lineage>
</organism>
<dbReference type="PANTHER" id="PTHR39337:SF1">
    <property type="entry name" value="BLR5642 PROTEIN"/>
    <property type="match status" value="1"/>
</dbReference>
<reference evidence="1 2" key="1">
    <citation type="submission" date="2016-10" db="EMBL/GenBank/DDBJ databases">
        <authorList>
            <person name="de Groot N.N."/>
        </authorList>
    </citation>
    <scope>NUCLEOTIDE SEQUENCE [LARGE SCALE GENOMIC DNA]</scope>
    <source>
        <strain evidence="1 2">Nm24</strain>
    </source>
</reference>
<dbReference type="PIRSF" id="PIRSF024492">
    <property type="entry name" value="UCP024492"/>
    <property type="match status" value="1"/>
</dbReference>
<dbReference type="RefSeq" id="WP_074928104.1">
    <property type="nucleotide sequence ID" value="NZ_FPBL01000004.1"/>
</dbReference>
<dbReference type="OrthoDB" id="9789109at2"/>
<evidence type="ECO:0008006" key="3">
    <source>
        <dbReference type="Google" id="ProtNLM"/>
    </source>
</evidence>
<dbReference type="Pfam" id="PF04343">
    <property type="entry name" value="DUF488"/>
    <property type="match status" value="1"/>
</dbReference>
<accession>A0A1I7HA72</accession>
<gene>
    <name evidence="1" type="ORF">SAMN05216339_104176</name>
</gene>
<dbReference type="AlphaFoldDB" id="A0A1I7HA72"/>